<dbReference type="EMBL" id="GECZ01005332">
    <property type="protein sequence ID" value="JAS64437.1"/>
    <property type="molecule type" value="Transcribed_RNA"/>
</dbReference>
<gene>
    <name evidence="1" type="ORF">g.50497</name>
</gene>
<name>A0A1B6GPT8_9HEMI</name>
<proteinExistence type="predicted"/>
<feature type="non-terminal residue" evidence="1">
    <location>
        <position position="1"/>
    </location>
</feature>
<dbReference type="PANTHER" id="PTHR33198">
    <property type="entry name" value="ANK_REP_REGION DOMAIN-CONTAINING PROTEIN-RELATED"/>
    <property type="match status" value="1"/>
</dbReference>
<protein>
    <submittedName>
        <fullName evidence="1">Uncharacterized protein</fullName>
    </submittedName>
</protein>
<dbReference type="PANTHER" id="PTHR33198:SF19">
    <property type="entry name" value="CCHC-TYPE DOMAIN-CONTAINING PROTEIN"/>
    <property type="match status" value="1"/>
</dbReference>
<sequence>VRGDNVLENWIFFKIQFENYSIATGLDKKPAEIQVATLLSVIGKDCLKIFTRLDIDPTKKTTTQGILQSLDNHFQPDKNTVYERFIFGSANQEAHESIDQYV</sequence>
<dbReference type="AlphaFoldDB" id="A0A1B6GPT8"/>
<accession>A0A1B6GPT8</accession>
<reference evidence="1" key="1">
    <citation type="submission" date="2015-11" db="EMBL/GenBank/DDBJ databases">
        <title>De novo transcriptome assembly of four potential Pierce s Disease insect vectors from Arizona vineyards.</title>
        <authorList>
            <person name="Tassone E.E."/>
        </authorList>
    </citation>
    <scope>NUCLEOTIDE SEQUENCE</scope>
</reference>
<organism evidence="1">
    <name type="scientific">Cuerna arida</name>
    <dbReference type="NCBI Taxonomy" id="1464854"/>
    <lineage>
        <taxon>Eukaryota</taxon>
        <taxon>Metazoa</taxon>
        <taxon>Ecdysozoa</taxon>
        <taxon>Arthropoda</taxon>
        <taxon>Hexapoda</taxon>
        <taxon>Insecta</taxon>
        <taxon>Pterygota</taxon>
        <taxon>Neoptera</taxon>
        <taxon>Paraneoptera</taxon>
        <taxon>Hemiptera</taxon>
        <taxon>Auchenorrhyncha</taxon>
        <taxon>Membracoidea</taxon>
        <taxon>Cicadellidae</taxon>
        <taxon>Cicadellinae</taxon>
        <taxon>Proconiini</taxon>
        <taxon>Cuerna</taxon>
    </lineage>
</organism>
<feature type="non-terminal residue" evidence="1">
    <location>
        <position position="102"/>
    </location>
</feature>
<evidence type="ECO:0000313" key="1">
    <source>
        <dbReference type="EMBL" id="JAS64437.1"/>
    </source>
</evidence>